<gene>
    <name evidence="7" type="ORF">LSUB1_G008788</name>
</gene>
<keyword evidence="6" id="KW-0732">Signal</keyword>
<reference evidence="7 8" key="1">
    <citation type="submission" date="2018-05" db="EMBL/GenBank/DDBJ databases">
        <title>Genome sequencing and assembly of the regulated plant pathogen Lachnellula willkommii and related sister species for the development of diagnostic species identification markers.</title>
        <authorList>
            <person name="Giroux E."/>
            <person name="Bilodeau G."/>
        </authorList>
    </citation>
    <scope>NUCLEOTIDE SEQUENCE [LARGE SCALE GENOMIC DNA]</scope>
    <source>
        <strain evidence="7 8">CBS 197.66</strain>
    </source>
</reference>
<dbReference type="SUPFAM" id="SSF53474">
    <property type="entry name" value="alpha/beta-Hydrolases"/>
    <property type="match status" value="1"/>
</dbReference>
<dbReference type="Proteomes" id="UP000462212">
    <property type="component" value="Unassembled WGS sequence"/>
</dbReference>
<organism evidence="7 8">
    <name type="scientific">Lachnellula subtilissima</name>
    <dbReference type="NCBI Taxonomy" id="602034"/>
    <lineage>
        <taxon>Eukaryota</taxon>
        <taxon>Fungi</taxon>
        <taxon>Dikarya</taxon>
        <taxon>Ascomycota</taxon>
        <taxon>Pezizomycotina</taxon>
        <taxon>Leotiomycetes</taxon>
        <taxon>Helotiales</taxon>
        <taxon>Lachnaceae</taxon>
        <taxon>Lachnellula</taxon>
    </lineage>
</organism>
<accession>A0A8H8RCR2</accession>
<feature type="region of interest" description="Disordered" evidence="5">
    <location>
        <begin position="474"/>
        <end position="530"/>
    </location>
</feature>
<evidence type="ECO:0000256" key="4">
    <source>
        <dbReference type="ARBA" id="ARBA00023098"/>
    </source>
</evidence>
<feature type="signal peptide" evidence="6">
    <location>
        <begin position="1"/>
        <end position="19"/>
    </location>
</feature>
<protein>
    <recommendedName>
        <fullName evidence="1">1-alkyl-2-acetylglycerophosphocholine esterase</fullName>
        <ecNumber evidence="1">3.1.1.47</ecNumber>
    </recommendedName>
</protein>
<evidence type="ECO:0000256" key="5">
    <source>
        <dbReference type="SAM" id="MobiDB-lite"/>
    </source>
</evidence>
<dbReference type="EMBL" id="QGMJ01001310">
    <property type="protein sequence ID" value="TVY31736.1"/>
    <property type="molecule type" value="Genomic_DNA"/>
</dbReference>
<comment type="caution">
    <text evidence="7">The sequence shown here is derived from an EMBL/GenBank/DDBJ whole genome shotgun (WGS) entry which is preliminary data.</text>
</comment>
<dbReference type="AlphaFoldDB" id="A0A8H8RCR2"/>
<keyword evidence="8" id="KW-1185">Reference proteome</keyword>
<feature type="region of interest" description="Disordered" evidence="5">
    <location>
        <begin position="402"/>
        <end position="444"/>
    </location>
</feature>
<keyword evidence="4" id="KW-0443">Lipid metabolism</keyword>
<dbReference type="PANTHER" id="PTHR10272">
    <property type="entry name" value="PLATELET-ACTIVATING FACTOR ACETYLHYDROLASE"/>
    <property type="match status" value="1"/>
</dbReference>
<dbReference type="EC" id="3.1.1.47" evidence="1"/>
<proteinExistence type="predicted"/>
<evidence type="ECO:0000256" key="1">
    <source>
        <dbReference type="ARBA" id="ARBA00013201"/>
    </source>
</evidence>
<evidence type="ECO:0000313" key="8">
    <source>
        <dbReference type="Proteomes" id="UP000462212"/>
    </source>
</evidence>
<feature type="compositionally biased region" description="Basic and acidic residues" evidence="5">
    <location>
        <begin position="414"/>
        <end position="429"/>
    </location>
</feature>
<feature type="compositionally biased region" description="Basic and acidic residues" evidence="5">
    <location>
        <begin position="474"/>
        <end position="496"/>
    </location>
</feature>
<dbReference type="GO" id="GO:0016042">
    <property type="term" value="P:lipid catabolic process"/>
    <property type="evidence" value="ECO:0007669"/>
    <property type="project" value="UniProtKB-KW"/>
</dbReference>
<dbReference type="Gene3D" id="3.40.50.1820">
    <property type="entry name" value="alpha/beta hydrolase"/>
    <property type="match status" value="1"/>
</dbReference>
<evidence type="ECO:0000256" key="6">
    <source>
        <dbReference type="SAM" id="SignalP"/>
    </source>
</evidence>
<sequence>MAQFHISFILLGLAALSHSIFIPPTLTGSLPVGVVSYELNNTSMDPVRDLMVSIYYPSSEEQCKNSTLAPDFSPVFATWADGWFGVPNGSDATMIQRAYDSPPIDNSHYPVLFFSPGYGNSRLFYNGAAQDIASNGYIVVSMDHPNDTDFTVYPDGRTASYVEDDSQSLEAYAPFMLKRASDIIFILDHLEENAHKTLPGLKEPLNTSKVGVLGHSLGGATASQLMANDTRFIAGINMDGSVPPPAETYNLTSPFLMLASAGHGIYEGDPSWTTFWESLAGWKHALRVNQTMHHHYSDNVFLLQELRPDGYPANDGLLNGTYMFELESAYVVDFFDLWFKGGMGELFDGPSAKWPELSCTSFINSAKKERPTIRNHPRYFLPNVSVALILGANVFCQKPAGRPTSLQGDIDSENSQHDSDPSDDKKQESDSYTSVAQAMPSIHRDIQGNKDRYLSILDGQVALGWDEKLDMESPRFEIGDTSRRPGVQDDSTHDENSQMDDNSWETRHPASTLDISDGFTRDGDSEMSDTLSNTEDIFMKMEMEMEYSPSKMEDTHSGPVSPEEDPEMGDLDSMPGSLDDVFKTDNTQSERWDDLLGPVNPSQDNYLANGVIPKVHHINMLPSLNAHPMREEITGNREPLEDLRTLRHLPMDILVYFLSFILVAPGPIANPWLPSKHRRGPSADFRMFLRPNILATCKRMHEIGMPILYGENTFCFTCDYDRSSNPKRLKYSLIAAFISFPLRSLLPLGYHQAEAIGRHVLIKKIILQRDDRDSDELASKGLARPVPTDLILNLYQSWQYCTLRTLEFRGLQLQRLTLTIDQERLWLEANLDEECRLRQLSDPTNFDTSVTLAEAKERKFDGNWTIHHTSGQPKTLEAKAEFSEEGMRVYKVIVRGTADCNGAASYLRNSLLGRTAGLHIYRCTREINTRAKAIFTNCIALQTWYWLRSTNIDFDFLEFSGGFWARIIMEDGTIKCDEGWPAVKKNDRITSQEEESVPIWMERNPYAEDEFLGPKPGIVVDDTELQDSMTDKGSYYLAC</sequence>
<feature type="chain" id="PRO_5034239314" description="1-alkyl-2-acetylglycerophosphocholine esterase" evidence="6">
    <location>
        <begin position="20"/>
        <end position="1039"/>
    </location>
</feature>
<keyword evidence="2" id="KW-0378">Hydrolase</keyword>
<evidence type="ECO:0000256" key="2">
    <source>
        <dbReference type="ARBA" id="ARBA00022801"/>
    </source>
</evidence>
<evidence type="ECO:0000313" key="7">
    <source>
        <dbReference type="EMBL" id="TVY31736.1"/>
    </source>
</evidence>
<dbReference type="InterPro" id="IPR029058">
    <property type="entry name" value="AB_hydrolase_fold"/>
</dbReference>
<keyword evidence="3" id="KW-0442">Lipid degradation</keyword>
<feature type="region of interest" description="Disordered" evidence="5">
    <location>
        <begin position="548"/>
        <end position="571"/>
    </location>
</feature>
<name>A0A8H8RCR2_9HELO</name>
<dbReference type="GO" id="GO:0003847">
    <property type="term" value="F:1-alkyl-2-acetylglycerophosphocholine esterase activity"/>
    <property type="evidence" value="ECO:0007669"/>
    <property type="project" value="UniProtKB-EC"/>
</dbReference>
<evidence type="ECO:0000256" key="3">
    <source>
        <dbReference type="ARBA" id="ARBA00022963"/>
    </source>
</evidence>
<dbReference type="Pfam" id="PF03403">
    <property type="entry name" value="PAF-AH_p_II"/>
    <property type="match status" value="2"/>
</dbReference>
<dbReference type="OrthoDB" id="2363873at2759"/>
<dbReference type="PANTHER" id="PTHR10272:SF14">
    <property type="entry name" value="PAF ACETYLHYDROLASE FAMILY PROTEIN"/>
    <property type="match status" value="1"/>
</dbReference>